<evidence type="ECO:0000256" key="3">
    <source>
        <dbReference type="ARBA" id="ARBA00022670"/>
    </source>
</evidence>
<keyword evidence="7" id="KW-0238">DNA-binding</keyword>
<dbReference type="GO" id="GO:0106300">
    <property type="term" value="P:protein-DNA covalent cross-linking repair"/>
    <property type="evidence" value="ECO:0007669"/>
    <property type="project" value="InterPro"/>
</dbReference>
<evidence type="ECO:0000256" key="6">
    <source>
        <dbReference type="ARBA" id="ARBA00023124"/>
    </source>
</evidence>
<dbReference type="InterPro" id="IPR003738">
    <property type="entry name" value="SRAP"/>
</dbReference>
<dbReference type="GO" id="GO:0006508">
    <property type="term" value="P:proteolysis"/>
    <property type="evidence" value="ECO:0007669"/>
    <property type="project" value="UniProtKB-KW"/>
</dbReference>
<dbReference type="SUPFAM" id="SSF143081">
    <property type="entry name" value="BB1717-like"/>
    <property type="match status" value="1"/>
</dbReference>
<evidence type="ECO:0000256" key="9">
    <source>
        <dbReference type="ARBA" id="ARBA00030390"/>
    </source>
</evidence>
<dbReference type="EMBL" id="JAIWYP010000008">
    <property type="protein sequence ID" value="KAH3779307.1"/>
    <property type="molecule type" value="Genomic_DNA"/>
</dbReference>
<dbReference type="PANTHER" id="PTHR13604">
    <property type="entry name" value="DC12-RELATED"/>
    <property type="match status" value="1"/>
</dbReference>
<dbReference type="Proteomes" id="UP000828390">
    <property type="component" value="Unassembled WGS sequence"/>
</dbReference>
<evidence type="ECO:0000256" key="2">
    <source>
        <dbReference type="ARBA" id="ARBA00015888"/>
    </source>
</evidence>
<dbReference type="AlphaFoldDB" id="A0A9D4EFB9"/>
<evidence type="ECO:0000256" key="4">
    <source>
        <dbReference type="ARBA" id="ARBA00022763"/>
    </source>
</evidence>
<dbReference type="PANTHER" id="PTHR13604:SF0">
    <property type="entry name" value="ABASIC SITE PROCESSING PROTEIN HMCES"/>
    <property type="match status" value="1"/>
</dbReference>
<evidence type="ECO:0000256" key="1">
    <source>
        <dbReference type="ARBA" id="ARBA00008136"/>
    </source>
</evidence>
<accession>A0A9D4EFB9</accession>
<dbReference type="GO" id="GO:0016829">
    <property type="term" value="F:lyase activity"/>
    <property type="evidence" value="ECO:0007669"/>
    <property type="project" value="UniProtKB-KW"/>
</dbReference>
<reference evidence="13" key="2">
    <citation type="submission" date="2020-11" db="EMBL/GenBank/DDBJ databases">
        <authorList>
            <person name="McCartney M.A."/>
            <person name="Auch B."/>
            <person name="Kono T."/>
            <person name="Mallez S."/>
            <person name="Becker A."/>
            <person name="Gohl D.M."/>
            <person name="Silverstein K.A.T."/>
            <person name="Koren S."/>
            <person name="Bechman K.B."/>
            <person name="Herman A."/>
            <person name="Abrahante J.E."/>
            <person name="Garbe J."/>
        </authorList>
    </citation>
    <scope>NUCLEOTIDE SEQUENCE</scope>
    <source>
        <strain evidence="13">Duluth1</strain>
        <tissue evidence="13">Whole animal</tissue>
    </source>
</reference>
<proteinExistence type="inferred from homology"/>
<keyword evidence="14" id="KW-1185">Reference proteome</keyword>
<dbReference type="Pfam" id="PF02586">
    <property type="entry name" value="SRAP"/>
    <property type="match status" value="2"/>
</dbReference>
<evidence type="ECO:0000256" key="8">
    <source>
        <dbReference type="ARBA" id="ARBA00023239"/>
    </source>
</evidence>
<keyword evidence="3" id="KW-0645">Protease</keyword>
<evidence type="ECO:0000313" key="13">
    <source>
        <dbReference type="EMBL" id="KAH3779307.1"/>
    </source>
</evidence>
<comment type="caution">
    <text evidence="13">The sequence shown here is derived from an EMBL/GenBank/DDBJ whole genome shotgun (WGS) entry which is preliminary data.</text>
</comment>
<keyword evidence="8" id="KW-0456">Lyase</keyword>
<comment type="similarity">
    <text evidence="1">Belongs to the SOS response-associated peptidase family.</text>
</comment>
<keyword evidence="6" id="KW-0190">Covalent protein-DNA linkage</keyword>
<protein>
    <recommendedName>
        <fullName evidence="2">Abasic site processing protein HMCES</fullName>
    </recommendedName>
    <alternativeName>
        <fullName evidence="9">Embryonic stem cell-specific 5-hydroxymethylcytosine-binding protein</fullName>
    </alternativeName>
    <alternativeName>
        <fullName evidence="10">Peptidase HMCES</fullName>
    </alternativeName>
    <alternativeName>
        <fullName evidence="11">SRAP domain-containing protein 1</fullName>
    </alternativeName>
</protein>
<evidence type="ECO:0000256" key="10">
    <source>
        <dbReference type="ARBA" id="ARBA00030898"/>
    </source>
</evidence>
<reference evidence="13" key="1">
    <citation type="journal article" date="2019" name="bioRxiv">
        <title>The Genome of the Zebra Mussel, Dreissena polymorpha: A Resource for Invasive Species Research.</title>
        <authorList>
            <person name="McCartney M.A."/>
            <person name="Auch B."/>
            <person name="Kono T."/>
            <person name="Mallez S."/>
            <person name="Zhang Y."/>
            <person name="Obille A."/>
            <person name="Becker A."/>
            <person name="Abrahante J.E."/>
            <person name="Garbe J."/>
            <person name="Badalamenti J.P."/>
            <person name="Herman A."/>
            <person name="Mangelson H."/>
            <person name="Liachko I."/>
            <person name="Sullivan S."/>
            <person name="Sone E.D."/>
            <person name="Koren S."/>
            <person name="Silverstein K.A.T."/>
            <person name="Beckman K.B."/>
            <person name="Gohl D.M."/>
        </authorList>
    </citation>
    <scope>NUCLEOTIDE SEQUENCE</scope>
    <source>
        <strain evidence="13">Duluth1</strain>
        <tissue evidence="13">Whole animal</tissue>
    </source>
</reference>
<dbReference type="OrthoDB" id="2111841at2759"/>
<evidence type="ECO:0000256" key="7">
    <source>
        <dbReference type="ARBA" id="ARBA00023125"/>
    </source>
</evidence>
<keyword evidence="4" id="KW-0227">DNA damage</keyword>
<evidence type="ECO:0000256" key="12">
    <source>
        <dbReference type="SAM" id="MobiDB-lite"/>
    </source>
</evidence>
<dbReference type="Gene3D" id="3.90.1680.10">
    <property type="entry name" value="SOS response associated peptidase-like"/>
    <property type="match status" value="2"/>
</dbReference>
<dbReference type="InterPro" id="IPR036590">
    <property type="entry name" value="SRAP-like"/>
</dbReference>
<dbReference type="GO" id="GO:0008233">
    <property type="term" value="F:peptidase activity"/>
    <property type="evidence" value="ECO:0007669"/>
    <property type="project" value="UniProtKB-KW"/>
</dbReference>
<feature type="region of interest" description="Disordered" evidence="12">
    <location>
        <begin position="354"/>
        <end position="373"/>
    </location>
</feature>
<gene>
    <name evidence="13" type="ORF">DPMN_157108</name>
</gene>
<evidence type="ECO:0000313" key="14">
    <source>
        <dbReference type="Proteomes" id="UP000828390"/>
    </source>
</evidence>
<evidence type="ECO:0000256" key="5">
    <source>
        <dbReference type="ARBA" id="ARBA00022801"/>
    </source>
</evidence>
<dbReference type="GO" id="GO:0003697">
    <property type="term" value="F:single-stranded DNA binding"/>
    <property type="evidence" value="ECO:0007669"/>
    <property type="project" value="InterPro"/>
</dbReference>
<evidence type="ECO:0000256" key="11">
    <source>
        <dbReference type="ARBA" id="ARBA00031130"/>
    </source>
</evidence>
<name>A0A9D4EFB9_DREPO</name>
<keyword evidence="5" id="KW-0378">Hydrolase</keyword>
<sequence length="373" mass="42263">MCGRTACTLEPDDLRCACRFKDSKGREYKPDWKDAPNGKSYFPSYNIAPSLYTPVLLSAQHFDAGECSSPRVIQPMQWGLIPSWHKGTASEKAFETNNCRAESMLEKMTYKVPLQKGRRCVILADGFYEWKRDKDAKQPYFIYFSKLQNEPDINPVQPNVKVEVREESVENIKENSTCGELKRIKEEGQKDMKVQIKRESMDNTSTISNIDDTDVKIGEIKTDFKKEATEGPCNVERRLLTMAGVFDVWRPDPSSEPVYSYSVITVESSSAMSWIHHRMPAILANDDEIEQWLNFGDVPMIKAAKLIRAVSCIDSHPVSSVVNNSRHNSPDCVKKIEIGKTKQTASSSFMSAWLSKGQKVKSEEPPTKRAKVT</sequence>
<organism evidence="13 14">
    <name type="scientific">Dreissena polymorpha</name>
    <name type="common">Zebra mussel</name>
    <name type="synonym">Mytilus polymorpha</name>
    <dbReference type="NCBI Taxonomy" id="45954"/>
    <lineage>
        <taxon>Eukaryota</taxon>
        <taxon>Metazoa</taxon>
        <taxon>Spiralia</taxon>
        <taxon>Lophotrochozoa</taxon>
        <taxon>Mollusca</taxon>
        <taxon>Bivalvia</taxon>
        <taxon>Autobranchia</taxon>
        <taxon>Heteroconchia</taxon>
        <taxon>Euheterodonta</taxon>
        <taxon>Imparidentia</taxon>
        <taxon>Neoheterodontei</taxon>
        <taxon>Myida</taxon>
        <taxon>Dreissenoidea</taxon>
        <taxon>Dreissenidae</taxon>
        <taxon>Dreissena</taxon>
    </lineage>
</organism>